<protein>
    <submittedName>
        <fullName evidence="2">Polysaccharide pyruvyl transferase CsaB</fullName>
    </submittedName>
</protein>
<dbReference type="AlphaFoldDB" id="A0A2D2Q4L6"/>
<feature type="domain" description="Polysaccharide pyruvyl transferase" evidence="1">
    <location>
        <begin position="14"/>
        <end position="281"/>
    </location>
</feature>
<keyword evidence="3" id="KW-1185">Reference proteome</keyword>
<dbReference type="Proteomes" id="UP000231057">
    <property type="component" value="Chromosome"/>
</dbReference>
<dbReference type="GO" id="GO:0016740">
    <property type="term" value="F:transferase activity"/>
    <property type="evidence" value="ECO:0007669"/>
    <property type="project" value="UniProtKB-KW"/>
</dbReference>
<keyword evidence="2" id="KW-0808">Transferase</keyword>
<dbReference type="RefSeq" id="WP_099799701.1">
    <property type="nucleotide sequence ID" value="NZ_CP018092.1"/>
</dbReference>
<organism evidence="2 3">
    <name type="scientific">Parathermosynechococcus lividus PCC 6715</name>
    <dbReference type="NCBI Taxonomy" id="1917166"/>
    <lineage>
        <taxon>Bacteria</taxon>
        <taxon>Bacillati</taxon>
        <taxon>Cyanobacteriota</taxon>
        <taxon>Cyanophyceae</taxon>
        <taxon>Acaryochloridales</taxon>
        <taxon>Thermosynechococcaceae</taxon>
        <taxon>Parathermosynechococcus</taxon>
    </lineage>
</organism>
<evidence type="ECO:0000259" key="1">
    <source>
        <dbReference type="Pfam" id="PF04230"/>
    </source>
</evidence>
<dbReference type="PANTHER" id="PTHR36836:SF1">
    <property type="entry name" value="COLANIC ACID BIOSYNTHESIS PROTEIN WCAK"/>
    <property type="match status" value="1"/>
</dbReference>
<evidence type="ECO:0000313" key="2">
    <source>
        <dbReference type="EMBL" id="ATS19369.1"/>
    </source>
</evidence>
<dbReference type="OrthoDB" id="3199616at2"/>
<accession>A0A2D2Q4L6</accession>
<dbReference type="PANTHER" id="PTHR36836">
    <property type="entry name" value="COLANIC ACID BIOSYNTHESIS PROTEIN WCAK"/>
    <property type="match status" value="1"/>
</dbReference>
<dbReference type="InterPro" id="IPR019896">
    <property type="entry name" value="Polysacch_pyruvyl_Trfase_CsaB"/>
</dbReference>
<dbReference type="NCBIfam" id="TIGR03609">
    <property type="entry name" value="S_layer_CsaB"/>
    <property type="match status" value="1"/>
</dbReference>
<sequence>MTQVVLCGYYGYGNAGDEALLATLLEQLPAHCTPIVLSGNPQATTALYGVAACDRYQWRQVLRTLRRSQVFIWGGGSLIQDVTSWRSPLYYLGLMTLAQHLGCRTVAWAQGIGPVKSPVYRWWLRQLLRRCIAVTVRDSGSAALLRQWQIPHQQGADPVWLMRSPPPSAPSRTPTIAVSLRPHPTLTPERFATIAAALRAWQEDAGLEVLLLPFQPCQDLPLAEQLYGQLIASQTRLLCLADPRQIKAVLAGVQGAIAMRLHALIMAASVGCPCFALSYDPKVSHLMADTGIPGWELSALPATPHVLLSQWQQHWHPNPPYLNYQAYRDSAQVHQAALEGLGDTF</sequence>
<dbReference type="Pfam" id="PF04230">
    <property type="entry name" value="PS_pyruv_trans"/>
    <property type="match status" value="1"/>
</dbReference>
<evidence type="ECO:0000313" key="3">
    <source>
        <dbReference type="Proteomes" id="UP000231057"/>
    </source>
</evidence>
<dbReference type="KEGG" id="slw:BRW62_12225"/>
<reference evidence="3" key="2">
    <citation type="journal article" date="2022" name="Front. Microbiol.">
        <title>Comparative Genomic Analysis Revealed Distinct Molecular Components and Organization of CO2-Concentrating Mechanism in Thermophilic Cyanobacteria.</title>
        <authorList>
            <person name="Tang J."/>
            <person name="Zhou H."/>
            <person name="Yao D."/>
            <person name="Riaz S."/>
            <person name="You D."/>
            <person name="Klepacz-Smolka A."/>
            <person name="Daroch M."/>
        </authorList>
    </citation>
    <scope>NUCLEOTIDE SEQUENCE [LARGE SCALE GENOMIC DNA]</scope>
    <source>
        <strain evidence="3">PCC 6715</strain>
    </source>
</reference>
<proteinExistence type="predicted"/>
<name>A0A2D2Q4L6_PARLV</name>
<gene>
    <name evidence="2" type="ORF">BRW62_12225</name>
</gene>
<dbReference type="EMBL" id="CP018092">
    <property type="protein sequence ID" value="ATS19369.1"/>
    <property type="molecule type" value="Genomic_DNA"/>
</dbReference>
<dbReference type="InterPro" id="IPR007345">
    <property type="entry name" value="Polysacch_pyruvyl_Trfase"/>
</dbReference>
<reference evidence="2 3" key="1">
    <citation type="submission" date="2016-11" db="EMBL/GenBank/DDBJ databases">
        <title>Complete genome sequence of thermophilic cyanobacteria strain Synechococcus sp. PCC6715.</title>
        <authorList>
            <person name="Tang J."/>
            <person name="Daroch M."/>
            <person name="Liang Y."/>
            <person name="Jiang D."/>
            <person name="Shah M."/>
        </authorList>
    </citation>
    <scope>NUCLEOTIDE SEQUENCE [LARGE SCALE GENOMIC DNA]</scope>
    <source>
        <strain evidence="2 3">PCC 6715</strain>
    </source>
</reference>